<feature type="DNA-binding region" description="Homeobox" evidence="5">
    <location>
        <begin position="51"/>
        <end position="110"/>
    </location>
</feature>
<name>A0AAV2R9J1_MEGNR</name>
<dbReference type="Pfam" id="PF00046">
    <property type="entry name" value="Homeodomain"/>
    <property type="match status" value="1"/>
</dbReference>
<evidence type="ECO:0000256" key="7">
    <source>
        <dbReference type="SAM" id="MobiDB-lite"/>
    </source>
</evidence>
<organism evidence="9 10">
    <name type="scientific">Meganyctiphanes norvegica</name>
    <name type="common">Northern krill</name>
    <name type="synonym">Thysanopoda norvegica</name>
    <dbReference type="NCBI Taxonomy" id="48144"/>
    <lineage>
        <taxon>Eukaryota</taxon>
        <taxon>Metazoa</taxon>
        <taxon>Ecdysozoa</taxon>
        <taxon>Arthropoda</taxon>
        <taxon>Crustacea</taxon>
        <taxon>Multicrustacea</taxon>
        <taxon>Malacostraca</taxon>
        <taxon>Eumalacostraca</taxon>
        <taxon>Eucarida</taxon>
        <taxon>Euphausiacea</taxon>
        <taxon>Euphausiidae</taxon>
        <taxon>Meganyctiphanes</taxon>
    </lineage>
</organism>
<dbReference type="InterPro" id="IPR001356">
    <property type="entry name" value="HD"/>
</dbReference>
<evidence type="ECO:0000256" key="3">
    <source>
        <dbReference type="ARBA" id="ARBA00023155"/>
    </source>
</evidence>
<keyword evidence="2 5" id="KW-0238">DNA-binding</keyword>
<evidence type="ECO:0000256" key="5">
    <source>
        <dbReference type="PROSITE-ProRule" id="PRU00108"/>
    </source>
</evidence>
<dbReference type="Gene3D" id="1.10.10.60">
    <property type="entry name" value="Homeodomain-like"/>
    <property type="match status" value="1"/>
</dbReference>
<dbReference type="SMART" id="SM00389">
    <property type="entry name" value="HOX"/>
    <property type="match status" value="1"/>
</dbReference>
<evidence type="ECO:0000313" key="9">
    <source>
        <dbReference type="EMBL" id="CAL4121371.1"/>
    </source>
</evidence>
<protein>
    <recommendedName>
        <fullName evidence="8">Homeobox domain-containing protein</fullName>
    </recommendedName>
</protein>
<sequence>MMGHPGVGMTSSNISPPNVRMAPYPMMTAEDYKQQYPLNTPAPTAGSGSGVRKARSSYTLQQLQQLNRRFQRTQYLAQRERAELSAMVGLTQTQVKIWFQNRRSKYKKLMKAASLRADPTADDLMTSPQSLTQRRRSSLRRPSTLKILSPPRSGPSMWPQHQQQQQQQHCQDTDETDGATQDMQQQLHHYGPQNVHGNQQQPMASMQNPYGGYSATPMGYYGFPGNMGHHMPHGMQPPGIYQGIPMVPAAVGNIQQRPQEQSAVGHVVQEDIIEGHQHHNTLQHHMDGSYLDITGFTDTSALHTSSLQQPESPQEENKIENETSGNLENEANKQATKYDANCDISKDVTAFGAHFVTTTEPESLILSQSVSPLHQEMAESTQKLPSCPTLIGDNTPSQEPEETKNTVEVVLEGVHLQPYSISNIEYEAIRSQNSPRPPGVSPTTPCETTASCETPIYNPYCEDAVEVFDTGITDTNSGLRKDEVVVTDASLGYNVVLRPAVYDPNVYEVSDGYINHQSMFGVFEEGSSEKDKEYVEVYSSYLEQHHLSGSRSPYISSSPPLEHNTPPSSAISSSIQESVSSSLAITDNASDTLAPEVTDNSDTP</sequence>
<dbReference type="PROSITE" id="PS00027">
    <property type="entry name" value="HOMEOBOX_1"/>
    <property type="match status" value="1"/>
</dbReference>
<evidence type="ECO:0000256" key="2">
    <source>
        <dbReference type="ARBA" id="ARBA00023125"/>
    </source>
</evidence>
<dbReference type="PANTHER" id="PTHR24327:SF81">
    <property type="entry name" value="HOMEOTIC PROTEIN DISTAL-LESS-RELATED"/>
    <property type="match status" value="1"/>
</dbReference>
<feature type="compositionally biased region" description="Low complexity" evidence="7">
    <location>
        <begin position="568"/>
        <end position="582"/>
    </location>
</feature>
<feature type="compositionally biased region" description="Polar residues" evidence="7">
    <location>
        <begin position="322"/>
        <end position="331"/>
    </location>
</feature>
<evidence type="ECO:0000256" key="1">
    <source>
        <dbReference type="ARBA" id="ARBA00004123"/>
    </source>
</evidence>
<dbReference type="InterPro" id="IPR050460">
    <property type="entry name" value="Distal-less_Homeobox_TF"/>
</dbReference>
<feature type="compositionally biased region" description="Low complexity" evidence="7">
    <location>
        <begin position="160"/>
        <end position="170"/>
    </location>
</feature>
<feature type="region of interest" description="Disordered" evidence="7">
    <location>
        <begin position="303"/>
        <end position="331"/>
    </location>
</feature>
<accession>A0AAV2R9J1</accession>
<dbReference type="PROSITE" id="PS50071">
    <property type="entry name" value="HOMEOBOX_2"/>
    <property type="match status" value="1"/>
</dbReference>
<dbReference type="InterPro" id="IPR020479">
    <property type="entry name" value="HD_metazoa"/>
</dbReference>
<dbReference type="InterPro" id="IPR000047">
    <property type="entry name" value="HTH_motif"/>
</dbReference>
<dbReference type="CDD" id="cd00086">
    <property type="entry name" value="homeodomain"/>
    <property type="match status" value="1"/>
</dbReference>
<feature type="region of interest" description="Disordered" evidence="7">
    <location>
        <begin position="120"/>
        <end position="183"/>
    </location>
</feature>
<feature type="domain" description="Homeobox" evidence="8">
    <location>
        <begin position="49"/>
        <end position="109"/>
    </location>
</feature>
<reference evidence="9 10" key="1">
    <citation type="submission" date="2024-05" db="EMBL/GenBank/DDBJ databases">
        <authorList>
            <person name="Wallberg A."/>
        </authorList>
    </citation>
    <scope>NUCLEOTIDE SEQUENCE [LARGE SCALE GENOMIC DNA]</scope>
</reference>
<dbReference type="PRINTS" id="PR00024">
    <property type="entry name" value="HOMEOBOX"/>
</dbReference>
<dbReference type="Proteomes" id="UP001497623">
    <property type="component" value="Unassembled WGS sequence"/>
</dbReference>
<evidence type="ECO:0000256" key="6">
    <source>
        <dbReference type="RuleBase" id="RU000682"/>
    </source>
</evidence>
<feature type="compositionally biased region" description="Polar residues" evidence="7">
    <location>
        <begin position="303"/>
        <end position="312"/>
    </location>
</feature>
<dbReference type="PRINTS" id="PR00031">
    <property type="entry name" value="HTHREPRESSR"/>
</dbReference>
<proteinExistence type="predicted"/>
<evidence type="ECO:0000256" key="4">
    <source>
        <dbReference type="ARBA" id="ARBA00023242"/>
    </source>
</evidence>
<comment type="subcellular location">
    <subcellularLocation>
        <location evidence="1 5 6">Nucleus</location>
    </subcellularLocation>
</comment>
<feature type="region of interest" description="Disordered" evidence="7">
    <location>
        <begin position="549"/>
        <end position="604"/>
    </location>
</feature>
<dbReference type="PANTHER" id="PTHR24327">
    <property type="entry name" value="HOMEOBOX PROTEIN"/>
    <property type="match status" value="1"/>
</dbReference>
<evidence type="ECO:0000259" key="8">
    <source>
        <dbReference type="PROSITE" id="PS50071"/>
    </source>
</evidence>
<gene>
    <name evidence="9" type="ORF">MNOR_LOCUS22446</name>
</gene>
<keyword evidence="4 5" id="KW-0539">Nucleus</keyword>
<keyword evidence="3 5" id="KW-0371">Homeobox</keyword>
<feature type="compositionally biased region" description="Low complexity" evidence="7">
    <location>
        <begin position="549"/>
        <end position="560"/>
    </location>
</feature>
<dbReference type="SUPFAM" id="SSF46689">
    <property type="entry name" value="Homeodomain-like"/>
    <property type="match status" value="1"/>
</dbReference>
<dbReference type="AlphaFoldDB" id="A0AAV2R9J1"/>
<dbReference type="GO" id="GO:0000981">
    <property type="term" value="F:DNA-binding transcription factor activity, RNA polymerase II-specific"/>
    <property type="evidence" value="ECO:0007669"/>
    <property type="project" value="InterPro"/>
</dbReference>
<dbReference type="GO" id="GO:0005634">
    <property type="term" value="C:nucleus"/>
    <property type="evidence" value="ECO:0007669"/>
    <property type="project" value="UniProtKB-SubCell"/>
</dbReference>
<evidence type="ECO:0000313" key="10">
    <source>
        <dbReference type="Proteomes" id="UP001497623"/>
    </source>
</evidence>
<dbReference type="InterPro" id="IPR017970">
    <property type="entry name" value="Homeobox_CS"/>
</dbReference>
<comment type="caution">
    <text evidence="9">The sequence shown here is derived from an EMBL/GenBank/DDBJ whole genome shotgun (WGS) entry which is preliminary data.</text>
</comment>
<dbReference type="EMBL" id="CAXKWB010018887">
    <property type="protein sequence ID" value="CAL4121371.1"/>
    <property type="molecule type" value="Genomic_DNA"/>
</dbReference>
<keyword evidence="10" id="KW-1185">Reference proteome</keyword>
<dbReference type="InterPro" id="IPR009057">
    <property type="entry name" value="Homeodomain-like_sf"/>
</dbReference>
<dbReference type="GO" id="GO:0000978">
    <property type="term" value="F:RNA polymerase II cis-regulatory region sequence-specific DNA binding"/>
    <property type="evidence" value="ECO:0007669"/>
    <property type="project" value="TreeGrafter"/>
</dbReference>